<dbReference type="Proteomes" id="UP000256621">
    <property type="component" value="Chromosome"/>
</dbReference>
<evidence type="ECO:0000313" key="16">
    <source>
        <dbReference type="Proteomes" id="UP000256621"/>
    </source>
</evidence>
<comment type="function">
    <text evidence="2">Catalyzes the dismutation of two molecules of 6,7-dimethyl-8-ribityllumazine, resulting in the formation of riboflavin and 5-amino-6-(D-ribitylamino)uracil.</text>
</comment>
<dbReference type="FunFam" id="2.40.30.20:FF:000004">
    <property type="entry name" value="Riboflavin synthase, alpha subunit"/>
    <property type="match status" value="1"/>
</dbReference>
<dbReference type="RefSeq" id="WP_002519613.1">
    <property type="nucleotide sequence ID" value="NZ_AP022844.1"/>
</dbReference>
<evidence type="ECO:0000256" key="11">
    <source>
        <dbReference type="PROSITE-ProRule" id="PRU00524"/>
    </source>
</evidence>
<evidence type="ECO:0000256" key="9">
    <source>
        <dbReference type="ARBA" id="ARBA00022737"/>
    </source>
</evidence>
<feature type="repeat" description="Lumazine-binding" evidence="11">
    <location>
        <begin position="6"/>
        <end position="101"/>
    </location>
</feature>
<evidence type="ECO:0000256" key="2">
    <source>
        <dbReference type="ARBA" id="ARBA00002803"/>
    </source>
</evidence>
<dbReference type="GO" id="GO:0009231">
    <property type="term" value="P:riboflavin biosynthetic process"/>
    <property type="evidence" value="ECO:0007669"/>
    <property type="project" value="UniProtKB-KW"/>
</dbReference>
<dbReference type="EC" id="2.5.1.9" evidence="5 10"/>
<reference evidence="13 16" key="2">
    <citation type="submission" date="2018-08" db="EMBL/GenBank/DDBJ databases">
        <title>Genome sequencing of Cutibacterium acnes KCOM 1315.</title>
        <authorList>
            <person name="Kook J.-K."/>
            <person name="Park S.-N."/>
            <person name="Lim Y.K."/>
        </authorList>
    </citation>
    <scope>NUCLEOTIDE SEQUENCE [LARGE SCALE GENOMIC DNA]</scope>
    <source>
        <strain evidence="13 16">KCOM 1315</strain>
    </source>
</reference>
<evidence type="ECO:0000313" key="15">
    <source>
        <dbReference type="Proteomes" id="UP000226191"/>
    </source>
</evidence>
<dbReference type="PROSITE" id="PS51177">
    <property type="entry name" value="LUMAZINE_BIND"/>
    <property type="match status" value="2"/>
</dbReference>
<keyword evidence="9" id="KW-0677">Repeat</keyword>
<organism evidence="14 15">
    <name type="scientific">Cutibacterium acnes</name>
    <name type="common">Propionibacterium acnes</name>
    <dbReference type="NCBI Taxonomy" id="1747"/>
    <lineage>
        <taxon>Bacteria</taxon>
        <taxon>Bacillati</taxon>
        <taxon>Actinomycetota</taxon>
        <taxon>Actinomycetes</taxon>
        <taxon>Propionibacteriales</taxon>
        <taxon>Propionibacteriaceae</taxon>
        <taxon>Cutibacterium</taxon>
    </lineage>
</organism>
<proteinExistence type="predicted"/>
<feature type="domain" description="Lumazine-binding" evidence="12">
    <location>
        <begin position="6"/>
        <end position="101"/>
    </location>
</feature>
<dbReference type="NCBIfam" id="NF009566">
    <property type="entry name" value="PRK13020.1"/>
    <property type="match status" value="1"/>
</dbReference>
<dbReference type="Pfam" id="PF00677">
    <property type="entry name" value="Lum_binding"/>
    <property type="match status" value="2"/>
</dbReference>
<comment type="catalytic activity">
    <reaction evidence="1">
        <text>2 6,7-dimethyl-8-(1-D-ribityl)lumazine + H(+) = 5-amino-6-(D-ribitylamino)uracil + riboflavin</text>
        <dbReference type="Rhea" id="RHEA:20772"/>
        <dbReference type="ChEBI" id="CHEBI:15378"/>
        <dbReference type="ChEBI" id="CHEBI:15934"/>
        <dbReference type="ChEBI" id="CHEBI:57986"/>
        <dbReference type="ChEBI" id="CHEBI:58201"/>
        <dbReference type="EC" id="2.5.1.9"/>
    </reaction>
</comment>
<dbReference type="GO" id="GO:0004746">
    <property type="term" value="F:riboflavin synthase activity"/>
    <property type="evidence" value="ECO:0007669"/>
    <property type="project" value="UniProtKB-UniRule"/>
</dbReference>
<protein>
    <recommendedName>
        <fullName evidence="6 10">Riboflavin synthase</fullName>
        <ecNumber evidence="5 10">2.5.1.9</ecNumber>
    </recommendedName>
</protein>
<evidence type="ECO:0000256" key="5">
    <source>
        <dbReference type="ARBA" id="ARBA00012827"/>
    </source>
</evidence>
<dbReference type="EMBL" id="CP031442">
    <property type="protein sequence ID" value="AXM07633.1"/>
    <property type="molecule type" value="Genomic_DNA"/>
</dbReference>
<feature type="domain" description="Lumazine-binding" evidence="12">
    <location>
        <begin position="102"/>
        <end position="198"/>
    </location>
</feature>
<keyword evidence="7" id="KW-0686">Riboflavin biosynthesis</keyword>
<dbReference type="InterPro" id="IPR001783">
    <property type="entry name" value="Lumazine-bd"/>
</dbReference>
<dbReference type="GeneID" id="92857704"/>
<comment type="subunit">
    <text evidence="4">Homotrimer.</text>
</comment>
<feature type="repeat" description="Lumazine-binding" evidence="11">
    <location>
        <begin position="102"/>
        <end position="198"/>
    </location>
</feature>
<dbReference type="NCBIfam" id="TIGR00187">
    <property type="entry name" value="ribE"/>
    <property type="match status" value="1"/>
</dbReference>
<evidence type="ECO:0000259" key="12">
    <source>
        <dbReference type="PROSITE" id="PS51177"/>
    </source>
</evidence>
<evidence type="ECO:0000256" key="1">
    <source>
        <dbReference type="ARBA" id="ARBA00000968"/>
    </source>
</evidence>
<evidence type="ECO:0000256" key="8">
    <source>
        <dbReference type="ARBA" id="ARBA00022679"/>
    </source>
</evidence>
<gene>
    <name evidence="14" type="ORF">B1B09_10500</name>
    <name evidence="13" type="ORF">DXN06_11305</name>
</gene>
<dbReference type="SUPFAM" id="SSF63380">
    <property type="entry name" value="Riboflavin synthase domain-like"/>
    <property type="match status" value="2"/>
</dbReference>
<dbReference type="InterPro" id="IPR026017">
    <property type="entry name" value="Lumazine-bd_dom"/>
</dbReference>
<dbReference type="PANTHER" id="PTHR21098">
    <property type="entry name" value="RIBOFLAVIN SYNTHASE ALPHA CHAIN"/>
    <property type="match status" value="1"/>
</dbReference>
<dbReference type="CDD" id="cd00402">
    <property type="entry name" value="Riboflavin_synthase_like"/>
    <property type="match status" value="1"/>
</dbReference>
<sequence length="204" mass="21551">MSEETMFTGIIEEIGEVLAIEKGRDSARLAIRGPLVCSDARLGSSIAVNGTCLTVTDLDEASFGCDVMAETLNRTALGGLAPGSRVNLERPVPVGDRLGGHIVQGHVDGLAKLVFRTPGDHWEVFRFALPAAVSRYVVEKGSIAINGTSLTVCAVAPEWFEVSLIPATLTGTVLGALSPGDEVNVEVDIIAKYLEALTNKERSC</sequence>
<keyword evidence="8 13" id="KW-0808">Transferase</keyword>
<dbReference type="OrthoDB" id="9788537at2"/>
<comment type="pathway">
    <text evidence="3">Cofactor biosynthesis; riboflavin biosynthesis; riboflavin from 2-hydroxy-3-oxobutyl phosphate and 5-amino-6-(D-ribitylamino)uracil: step 2/2.</text>
</comment>
<dbReference type="InterPro" id="IPR023366">
    <property type="entry name" value="ATP_synth_asu-like_sf"/>
</dbReference>
<dbReference type="EMBL" id="MVCE01000005">
    <property type="protein sequence ID" value="PGF32529.1"/>
    <property type="molecule type" value="Genomic_DNA"/>
</dbReference>
<name>A0A2B7I5D9_CUTAC</name>
<accession>A0A2B7I5D9</accession>
<dbReference type="PANTHER" id="PTHR21098:SF12">
    <property type="entry name" value="RIBOFLAVIN SYNTHASE"/>
    <property type="match status" value="1"/>
</dbReference>
<evidence type="ECO:0000313" key="13">
    <source>
        <dbReference type="EMBL" id="AXM07633.1"/>
    </source>
</evidence>
<dbReference type="NCBIfam" id="NF006767">
    <property type="entry name" value="PRK09289.1"/>
    <property type="match status" value="1"/>
</dbReference>
<dbReference type="FunFam" id="2.40.30.20:FF:000003">
    <property type="entry name" value="Riboflavin synthase, alpha subunit"/>
    <property type="match status" value="1"/>
</dbReference>
<evidence type="ECO:0000256" key="4">
    <source>
        <dbReference type="ARBA" id="ARBA00011233"/>
    </source>
</evidence>
<reference evidence="14 15" key="1">
    <citation type="submission" date="2017-02" db="EMBL/GenBank/DDBJ databases">
        <title>Prevalence of linear plasmids in Cutibacterium acnes isolates obtained from cancerous prostatic tissue.</title>
        <authorList>
            <person name="Davidsson S."/>
            <person name="Bruggemann H."/>
        </authorList>
    </citation>
    <scope>NUCLEOTIDE SEQUENCE [LARGE SCALE GENOMIC DNA]</scope>
    <source>
        <strain evidence="14 15">11-78</strain>
    </source>
</reference>
<evidence type="ECO:0000313" key="14">
    <source>
        <dbReference type="EMBL" id="PGF32529.1"/>
    </source>
</evidence>
<dbReference type="Gene3D" id="2.40.30.20">
    <property type="match status" value="2"/>
</dbReference>
<dbReference type="AlphaFoldDB" id="A0A2B7I5D9"/>
<evidence type="ECO:0000256" key="7">
    <source>
        <dbReference type="ARBA" id="ARBA00022619"/>
    </source>
</evidence>
<dbReference type="Proteomes" id="UP000226191">
    <property type="component" value="Unassembled WGS sequence"/>
</dbReference>
<evidence type="ECO:0000256" key="10">
    <source>
        <dbReference type="NCBIfam" id="TIGR00187"/>
    </source>
</evidence>
<evidence type="ECO:0000256" key="6">
    <source>
        <dbReference type="ARBA" id="ARBA00013950"/>
    </source>
</evidence>
<dbReference type="InterPro" id="IPR017938">
    <property type="entry name" value="Riboflavin_synthase-like_b-brl"/>
</dbReference>
<dbReference type="PIRSF" id="PIRSF000498">
    <property type="entry name" value="Riboflavin_syn_A"/>
    <property type="match status" value="1"/>
</dbReference>
<evidence type="ECO:0000256" key="3">
    <source>
        <dbReference type="ARBA" id="ARBA00004887"/>
    </source>
</evidence>